<keyword evidence="3 5" id="KW-0479">Metal-binding</keyword>
<keyword evidence="10" id="KW-1185">Reference proteome</keyword>
<sequence>MKQHYPFVNPPLPYAYDALEPFIDEETMRLHHDAHLQTYVDHLNIIIKQYPALHNWTLEQLIKWNDNLPVEIQDSVRNNAGGVYNHILYFSRLAPPETAVWPSGEFLLLLERRFGGFQQFKEAFKKAAMSVFGSGYAFLVANRDGLLEIVTTANQDNPLEIGYYPILVLDVWEHAYYLKHHNKRDGYIDDWFNRLSF</sequence>
<comment type="similarity">
    <text evidence="1 6">Belongs to the iron/manganese superoxide dismutase family.</text>
</comment>
<comment type="catalytic activity">
    <reaction evidence="6">
        <text>2 superoxide + 2 H(+) = H2O2 + O2</text>
        <dbReference type="Rhea" id="RHEA:20696"/>
        <dbReference type="ChEBI" id="CHEBI:15378"/>
        <dbReference type="ChEBI" id="CHEBI:15379"/>
        <dbReference type="ChEBI" id="CHEBI:16240"/>
        <dbReference type="ChEBI" id="CHEBI:18421"/>
        <dbReference type="EC" id="1.15.1.1"/>
    </reaction>
</comment>
<feature type="domain" description="Manganese/iron superoxide dismutase C-terminal" evidence="8">
    <location>
        <begin position="103"/>
        <end position="195"/>
    </location>
</feature>
<feature type="binding site" evidence="5">
    <location>
        <position position="170"/>
    </location>
    <ligand>
        <name>Mn(2+)</name>
        <dbReference type="ChEBI" id="CHEBI:29035"/>
    </ligand>
</feature>
<dbReference type="Gene3D" id="1.10.287.990">
    <property type="entry name" value="Fe,Mn superoxide dismutase (SOD) domain"/>
    <property type="match status" value="1"/>
</dbReference>
<evidence type="ECO:0000256" key="6">
    <source>
        <dbReference type="RuleBase" id="RU000414"/>
    </source>
</evidence>
<dbReference type="InterPro" id="IPR019832">
    <property type="entry name" value="Mn/Fe_SOD_C"/>
</dbReference>
<evidence type="ECO:0000256" key="5">
    <source>
        <dbReference type="PIRSR" id="PIRSR000349-1"/>
    </source>
</evidence>
<evidence type="ECO:0000256" key="3">
    <source>
        <dbReference type="ARBA" id="ARBA00022723"/>
    </source>
</evidence>
<feature type="binding site" evidence="5">
    <location>
        <position position="86"/>
    </location>
    <ligand>
        <name>Mn(2+)</name>
        <dbReference type="ChEBI" id="CHEBI:29035"/>
    </ligand>
</feature>
<dbReference type="PANTHER" id="PTHR43595:SF2">
    <property type="entry name" value="SMALL RIBOSOMAL SUBUNIT PROTEIN MS42"/>
    <property type="match status" value="1"/>
</dbReference>
<dbReference type="Pfam" id="PF00081">
    <property type="entry name" value="Sod_Fe_N"/>
    <property type="match status" value="1"/>
</dbReference>
<dbReference type="PIRSF" id="PIRSF000349">
    <property type="entry name" value="SODismutase"/>
    <property type="match status" value="1"/>
</dbReference>
<dbReference type="SUPFAM" id="SSF46609">
    <property type="entry name" value="Fe,Mn superoxide dismutase (SOD), N-terminal domain"/>
    <property type="match status" value="1"/>
</dbReference>
<evidence type="ECO:0000256" key="2">
    <source>
        <dbReference type="ARBA" id="ARBA00012682"/>
    </source>
</evidence>
<comment type="caution">
    <text evidence="9">The sequence shown here is derived from an EMBL/GenBank/DDBJ whole genome shotgun (WGS) entry which is preliminary data.</text>
</comment>
<dbReference type="PRINTS" id="PR01703">
    <property type="entry name" value="MNSODISMTASE"/>
</dbReference>
<evidence type="ECO:0000259" key="8">
    <source>
        <dbReference type="Pfam" id="PF02777"/>
    </source>
</evidence>
<evidence type="ECO:0000256" key="1">
    <source>
        <dbReference type="ARBA" id="ARBA00008714"/>
    </source>
</evidence>
<dbReference type="InterPro" id="IPR036324">
    <property type="entry name" value="Mn/Fe_SOD_N_sf"/>
</dbReference>
<dbReference type="InterPro" id="IPR001189">
    <property type="entry name" value="Mn/Fe_SOD"/>
</dbReference>
<dbReference type="SUPFAM" id="SSF54719">
    <property type="entry name" value="Fe,Mn superoxide dismutase (SOD), C-terminal domain"/>
    <property type="match status" value="1"/>
</dbReference>
<dbReference type="Proteomes" id="UP000446866">
    <property type="component" value="Unassembled WGS sequence"/>
</dbReference>
<feature type="domain" description="Manganese/iron superoxide dismutase N-terminal" evidence="7">
    <location>
        <begin position="10"/>
        <end position="93"/>
    </location>
</feature>
<dbReference type="AlphaFoldDB" id="A0A845QJ43"/>
<dbReference type="GO" id="GO:0004784">
    <property type="term" value="F:superoxide dismutase activity"/>
    <property type="evidence" value="ECO:0007669"/>
    <property type="project" value="UniProtKB-EC"/>
</dbReference>
<dbReference type="InterPro" id="IPR036314">
    <property type="entry name" value="SOD_C_sf"/>
</dbReference>
<gene>
    <name evidence="9" type="ORF">D0435_05585</name>
</gene>
<evidence type="ECO:0000313" key="9">
    <source>
        <dbReference type="EMBL" id="NBH61121.1"/>
    </source>
</evidence>
<evidence type="ECO:0000256" key="4">
    <source>
        <dbReference type="ARBA" id="ARBA00023002"/>
    </source>
</evidence>
<accession>A0A845QJ43</accession>
<dbReference type="GO" id="GO:0005737">
    <property type="term" value="C:cytoplasm"/>
    <property type="evidence" value="ECO:0007669"/>
    <property type="project" value="TreeGrafter"/>
</dbReference>
<name>A0A845QJ43_9FIRM</name>
<organism evidence="9 10">
    <name type="scientific">Anaerotruncus colihominis</name>
    <dbReference type="NCBI Taxonomy" id="169435"/>
    <lineage>
        <taxon>Bacteria</taxon>
        <taxon>Bacillati</taxon>
        <taxon>Bacillota</taxon>
        <taxon>Clostridia</taxon>
        <taxon>Eubacteriales</taxon>
        <taxon>Oscillospiraceae</taxon>
        <taxon>Anaerotruncus</taxon>
    </lineage>
</organism>
<feature type="binding site" evidence="5">
    <location>
        <position position="174"/>
    </location>
    <ligand>
        <name>Mn(2+)</name>
        <dbReference type="ChEBI" id="CHEBI:29035"/>
    </ligand>
</feature>
<dbReference type="InterPro" id="IPR019831">
    <property type="entry name" value="Mn/Fe_SOD_N"/>
</dbReference>
<dbReference type="PROSITE" id="PS00088">
    <property type="entry name" value="SOD_MN"/>
    <property type="match status" value="1"/>
</dbReference>
<dbReference type="Gene3D" id="3.55.40.20">
    <property type="entry name" value="Iron/manganese superoxide dismutase, C-terminal domain"/>
    <property type="match status" value="1"/>
</dbReference>
<comment type="function">
    <text evidence="6">Destroys radicals which are normally produced within the cells and which are toxic to biological systems.</text>
</comment>
<dbReference type="EMBL" id="QXWK01000009">
    <property type="protein sequence ID" value="NBH61121.1"/>
    <property type="molecule type" value="Genomic_DNA"/>
</dbReference>
<dbReference type="Pfam" id="PF02777">
    <property type="entry name" value="Sod_Fe_C"/>
    <property type="match status" value="1"/>
</dbReference>
<dbReference type="InterPro" id="IPR019833">
    <property type="entry name" value="Mn/Fe_SOD_BS"/>
</dbReference>
<evidence type="ECO:0000259" key="7">
    <source>
        <dbReference type="Pfam" id="PF00081"/>
    </source>
</evidence>
<reference evidence="9 10" key="1">
    <citation type="submission" date="2018-08" db="EMBL/GenBank/DDBJ databases">
        <title>Murine metabolic-syndrome-specific gut microbial biobank.</title>
        <authorList>
            <person name="Liu C."/>
        </authorList>
    </citation>
    <scope>NUCLEOTIDE SEQUENCE [LARGE SCALE GENOMIC DNA]</scope>
    <source>
        <strain evidence="9 10">28</strain>
    </source>
</reference>
<dbReference type="GO" id="GO:0046872">
    <property type="term" value="F:metal ion binding"/>
    <property type="evidence" value="ECO:0007669"/>
    <property type="project" value="UniProtKB-KW"/>
</dbReference>
<protein>
    <recommendedName>
        <fullName evidence="2 6">Superoxide dismutase</fullName>
        <ecNumber evidence="2 6">1.15.1.1</ecNumber>
    </recommendedName>
</protein>
<dbReference type="PANTHER" id="PTHR43595">
    <property type="entry name" value="37S RIBOSOMAL PROTEIN S26, MITOCHONDRIAL"/>
    <property type="match status" value="1"/>
</dbReference>
<dbReference type="EC" id="1.15.1.1" evidence="2 6"/>
<proteinExistence type="inferred from homology"/>
<evidence type="ECO:0000313" key="10">
    <source>
        <dbReference type="Proteomes" id="UP000446866"/>
    </source>
</evidence>
<keyword evidence="4 6" id="KW-0560">Oxidoreductase</keyword>
<feature type="binding site" evidence="5">
    <location>
        <position position="31"/>
    </location>
    <ligand>
        <name>Mn(2+)</name>
        <dbReference type="ChEBI" id="CHEBI:29035"/>
    </ligand>
</feature>